<keyword evidence="2" id="KW-1185">Reference proteome</keyword>
<proteinExistence type="predicted"/>
<evidence type="ECO:0000313" key="1">
    <source>
        <dbReference type="EMBL" id="AFD26677.1"/>
    </source>
</evidence>
<accession>H8GUJ4</accession>
<dbReference type="RefSeq" id="WP_014686157.1">
    <property type="nucleotide sequence ID" value="NC_017790.1"/>
</dbReference>
<dbReference type="EMBL" id="CP002191">
    <property type="protein sequence ID" value="AFD26677.1"/>
    <property type="molecule type" value="Genomic_DNA"/>
</dbReference>
<organism evidence="1 2">
    <name type="scientific">Deinococcus gobiensis (strain DSM 21396 / JCM 16679 / CGMCC 1.7299 / I-0)</name>
    <dbReference type="NCBI Taxonomy" id="745776"/>
    <lineage>
        <taxon>Bacteria</taxon>
        <taxon>Thermotogati</taxon>
        <taxon>Deinococcota</taxon>
        <taxon>Deinococci</taxon>
        <taxon>Deinococcales</taxon>
        <taxon>Deinococcaceae</taxon>
        <taxon>Deinococcus</taxon>
    </lineage>
</organism>
<gene>
    <name evidence="1" type="ordered locus">DGo_CA2750</name>
</gene>
<protein>
    <submittedName>
        <fullName evidence="1">Uncharacterized protein</fullName>
    </submittedName>
</protein>
<dbReference type="OrthoDB" id="70694at2"/>
<reference evidence="1 2" key="1">
    <citation type="journal article" date="2012" name="PLoS ONE">
        <title>Genome sequence and transcriptome analysis of the radioresistant bacterium Deinococcus gobiensis: insights into the extreme environmental adaptations.</title>
        <authorList>
            <person name="Yuan M."/>
            <person name="Chen M."/>
            <person name="Zhang W."/>
            <person name="Lu W."/>
            <person name="Wang J."/>
            <person name="Yang M."/>
            <person name="Zhao P."/>
            <person name="Tang R."/>
            <person name="Li X."/>
            <person name="Hao Y."/>
            <person name="Zhou Z."/>
            <person name="Zhan Y."/>
            <person name="Yu H."/>
            <person name="Teng C."/>
            <person name="Yan Y."/>
            <person name="Ping S."/>
            <person name="Wang Y."/>
            <person name="Lin M."/>
        </authorList>
    </citation>
    <scope>NUCLEOTIDE SEQUENCE [LARGE SCALE GENOMIC DNA]</scope>
    <source>
        <strain evidence="1 2">I-0</strain>
    </source>
</reference>
<dbReference type="KEGG" id="dgo:DGo_CA2750"/>
<dbReference type="AlphaFoldDB" id="H8GUJ4"/>
<name>H8GUJ4_DEIGI</name>
<evidence type="ECO:0000313" key="2">
    <source>
        <dbReference type="Proteomes" id="UP000007575"/>
    </source>
</evidence>
<dbReference type="Proteomes" id="UP000007575">
    <property type="component" value="Chromosome"/>
</dbReference>
<dbReference type="HOGENOM" id="CLU_492372_0_0_0"/>
<sequence length="553" mass="57844">MDREQELQQFRAVAALSPGGALDAARHAAAAGHPQAARVLLAEVGGLLDTAEAGRVLAEPPQVAPSPALSRVLAALPRPPERPGEREAWVRGQAARLLRRDPPAGTVPAAGPAQPTSPVCAALTLEDDGARWTLAVEWALERARAAGQGRVTLAVPGWGAWLGARERLAARYGPLVGGLGSPVAVITLEDAVGLLSAAWRWTLPDLATLLGGPVLLDGLRGLPGSQPAVVAGLLADSARVFGVSALLLSAWPLDWSGWPELPLGAPVPEVPGHTGPDFAPPEAMDLASLAARMAREPGDALAVLPSRGSAARLAALVPGSVLWSSSLCPVHLGERGRELRARRAAGERLRVVATMLPPAQLGPFGTVWHGEAPLPHLAEAWRLCSGTFRRLALTDVARPTAWHGALALSRDLLAQWPPAEALAAFRRLGEGAGAAQAGGPAPSPGSDLDRLRAGQDYASLAAALRLRPATSRPVLIPYDDEARALAEQTRRSGHLPTAALRYAAWLTPTEAETALRRGQASSLGWALLWEAPYNPEYGLAGALVRETRHAQEV</sequence>
<dbReference type="PATRIC" id="fig|745776.4.peg.2826"/>